<keyword evidence="2 4" id="KW-0238">DNA-binding</keyword>
<dbReference type="Pfam" id="PF00440">
    <property type="entry name" value="TetR_N"/>
    <property type="match status" value="1"/>
</dbReference>
<reference evidence="7 8" key="1">
    <citation type="journal article" date="2011" name="Stand. Genomic Sci.">
        <title>Complete genome sequence of Syntrophobotulus glycolicus type strain (FlGlyR).</title>
        <authorList>
            <person name="Han C."/>
            <person name="Mwirichia R."/>
            <person name="Chertkov O."/>
            <person name="Held B."/>
            <person name="Lapidus A."/>
            <person name="Nolan M."/>
            <person name="Lucas S."/>
            <person name="Hammon N."/>
            <person name="Deshpande S."/>
            <person name="Cheng J.F."/>
            <person name="Tapia R."/>
            <person name="Goodwin L."/>
            <person name="Pitluck S."/>
            <person name="Huntemann M."/>
            <person name="Liolios K."/>
            <person name="Ivanova N."/>
            <person name="Pagani I."/>
            <person name="Mavromatis K."/>
            <person name="Ovchinikova G."/>
            <person name="Pati A."/>
            <person name="Chen A."/>
            <person name="Palaniappan K."/>
            <person name="Land M."/>
            <person name="Hauser L."/>
            <person name="Brambilla E.M."/>
            <person name="Rohde M."/>
            <person name="Spring S."/>
            <person name="Sikorski J."/>
            <person name="Goker M."/>
            <person name="Woyke T."/>
            <person name="Bristow J."/>
            <person name="Eisen J.A."/>
            <person name="Markowitz V."/>
            <person name="Hugenholtz P."/>
            <person name="Kyrpides N.C."/>
            <person name="Klenk H.P."/>
            <person name="Detter J.C."/>
        </authorList>
    </citation>
    <scope>NUCLEOTIDE SEQUENCE [LARGE SCALE GENOMIC DNA]</scope>
    <source>
        <strain evidence="8">DSM 8271 / FlGlyR</strain>
    </source>
</reference>
<dbReference type="Proteomes" id="UP000007488">
    <property type="component" value="Chromosome"/>
</dbReference>
<proteinExistence type="predicted"/>
<keyword evidence="3" id="KW-0804">Transcription</keyword>
<dbReference type="RefSeq" id="WP_013624343.1">
    <property type="nucleotide sequence ID" value="NC_015172.1"/>
</dbReference>
<feature type="DNA-binding region" description="H-T-H motif" evidence="4">
    <location>
        <begin position="36"/>
        <end position="55"/>
    </location>
</feature>
<accession>F0SU90</accession>
<dbReference type="PROSITE" id="PS50977">
    <property type="entry name" value="HTH_TETR_2"/>
    <property type="match status" value="1"/>
</dbReference>
<dbReference type="PRINTS" id="PR00455">
    <property type="entry name" value="HTHTETR"/>
</dbReference>
<dbReference type="PANTHER" id="PTHR30055:SF234">
    <property type="entry name" value="HTH-TYPE TRANSCRIPTIONAL REGULATOR BETI"/>
    <property type="match status" value="1"/>
</dbReference>
<evidence type="ECO:0000313" key="8">
    <source>
        <dbReference type="Proteomes" id="UP000007488"/>
    </source>
</evidence>
<dbReference type="eggNOG" id="COG1309">
    <property type="taxonomic scope" value="Bacteria"/>
</dbReference>
<dbReference type="SUPFAM" id="SSF46689">
    <property type="entry name" value="Homeodomain-like"/>
    <property type="match status" value="1"/>
</dbReference>
<dbReference type="GO" id="GO:0000976">
    <property type="term" value="F:transcription cis-regulatory region binding"/>
    <property type="evidence" value="ECO:0007669"/>
    <property type="project" value="TreeGrafter"/>
</dbReference>
<dbReference type="FunFam" id="1.10.10.60:FF:000141">
    <property type="entry name" value="TetR family transcriptional regulator"/>
    <property type="match status" value="1"/>
</dbReference>
<feature type="domain" description="HTH tetR-type" evidence="6">
    <location>
        <begin position="13"/>
        <end position="73"/>
    </location>
</feature>
<sequence length="210" mass="23930">MKEVQSKREANKIQKKEAFLGAAEKLFAEKGFENTSIDEVVKHAGLTKRTLYQYFQSKEDLFYAVALKGARQLYEASINALRLGENTREKIRLANLAHLTFFRDYPDLFRILNYLPANRQNIEASPHYQEIRHLDAARMEYLGSLAIAGASDSSINPNLDMKKAVFFGFFSAFSLLYTAGFMDKSVWNTLSIDEGEFLEFGFDLLANALK</sequence>
<dbReference type="GO" id="GO:0003700">
    <property type="term" value="F:DNA-binding transcription factor activity"/>
    <property type="evidence" value="ECO:0007669"/>
    <property type="project" value="TreeGrafter"/>
</dbReference>
<keyword evidence="5" id="KW-0812">Transmembrane</keyword>
<dbReference type="InterPro" id="IPR023772">
    <property type="entry name" value="DNA-bd_HTH_TetR-type_CS"/>
</dbReference>
<keyword evidence="5" id="KW-0472">Membrane</keyword>
<dbReference type="PANTHER" id="PTHR30055">
    <property type="entry name" value="HTH-TYPE TRANSCRIPTIONAL REGULATOR RUTR"/>
    <property type="match status" value="1"/>
</dbReference>
<keyword evidence="1" id="KW-0805">Transcription regulation</keyword>
<dbReference type="InterPro" id="IPR001647">
    <property type="entry name" value="HTH_TetR"/>
</dbReference>
<dbReference type="OrthoDB" id="268339at2"/>
<evidence type="ECO:0000256" key="3">
    <source>
        <dbReference type="ARBA" id="ARBA00023163"/>
    </source>
</evidence>
<feature type="transmembrane region" description="Helical" evidence="5">
    <location>
        <begin position="164"/>
        <end position="182"/>
    </location>
</feature>
<dbReference type="PROSITE" id="PS01081">
    <property type="entry name" value="HTH_TETR_1"/>
    <property type="match status" value="1"/>
</dbReference>
<dbReference type="KEGG" id="sgy:Sgly_1152"/>
<dbReference type="GO" id="GO:0045892">
    <property type="term" value="P:negative regulation of DNA-templated transcription"/>
    <property type="evidence" value="ECO:0007669"/>
    <property type="project" value="UniProtKB-ARBA"/>
</dbReference>
<evidence type="ECO:0000256" key="5">
    <source>
        <dbReference type="SAM" id="Phobius"/>
    </source>
</evidence>
<evidence type="ECO:0000256" key="1">
    <source>
        <dbReference type="ARBA" id="ARBA00023015"/>
    </source>
</evidence>
<keyword evidence="8" id="KW-1185">Reference proteome</keyword>
<evidence type="ECO:0000313" key="7">
    <source>
        <dbReference type="EMBL" id="ADY55473.1"/>
    </source>
</evidence>
<dbReference type="InterPro" id="IPR050109">
    <property type="entry name" value="HTH-type_TetR-like_transc_reg"/>
</dbReference>
<dbReference type="InterPro" id="IPR009057">
    <property type="entry name" value="Homeodomain-like_sf"/>
</dbReference>
<dbReference type="EMBL" id="CP002547">
    <property type="protein sequence ID" value="ADY55473.1"/>
    <property type="molecule type" value="Genomic_DNA"/>
</dbReference>
<evidence type="ECO:0000256" key="2">
    <source>
        <dbReference type="ARBA" id="ARBA00023125"/>
    </source>
</evidence>
<name>F0SU90_SYNGF</name>
<evidence type="ECO:0000256" key="4">
    <source>
        <dbReference type="PROSITE-ProRule" id="PRU00335"/>
    </source>
</evidence>
<keyword evidence="5" id="KW-1133">Transmembrane helix</keyword>
<dbReference type="AlphaFoldDB" id="F0SU90"/>
<organism evidence="7 8">
    <name type="scientific">Syntrophobotulus glycolicus (strain DSM 8271 / FlGlyR)</name>
    <dbReference type="NCBI Taxonomy" id="645991"/>
    <lineage>
        <taxon>Bacteria</taxon>
        <taxon>Bacillati</taxon>
        <taxon>Bacillota</taxon>
        <taxon>Clostridia</taxon>
        <taxon>Eubacteriales</taxon>
        <taxon>Desulfitobacteriaceae</taxon>
        <taxon>Syntrophobotulus</taxon>
    </lineage>
</organism>
<reference evidence="8" key="2">
    <citation type="submission" date="2011-02" db="EMBL/GenBank/DDBJ databases">
        <title>The complete genome of Syntrophobotulus glycolicus DSM 8271.</title>
        <authorList>
            <person name="Lucas S."/>
            <person name="Copeland A."/>
            <person name="Lapidus A."/>
            <person name="Bruce D."/>
            <person name="Goodwin L."/>
            <person name="Pitluck S."/>
            <person name="Kyrpides N."/>
            <person name="Mavromatis K."/>
            <person name="Pagani I."/>
            <person name="Ivanova N."/>
            <person name="Mikhailova N."/>
            <person name="Chertkov O."/>
            <person name="Held B."/>
            <person name="Detter J.C."/>
            <person name="Tapia R."/>
            <person name="Han C."/>
            <person name="Land M."/>
            <person name="Hauser L."/>
            <person name="Markowitz V."/>
            <person name="Cheng J.-F."/>
            <person name="Hugenholtz P."/>
            <person name="Woyke T."/>
            <person name="Wu D."/>
            <person name="Spring S."/>
            <person name="Schroeder M."/>
            <person name="Brambilla E."/>
            <person name="Klenk H.-P."/>
            <person name="Eisen J.A."/>
        </authorList>
    </citation>
    <scope>NUCLEOTIDE SEQUENCE [LARGE SCALE GENOMIC DNA]</scope>
    <source>
        <strain evidence="8">DSM 8271 / FlGlyR</strain>
    </source>
</reference>
<dbReference type="HOGENOM" id="CLU_069356_12_1_9"/>
<protein>
    <submittedName>
        <fullName evidence="7">Regulatory protein TetR</fullName>
    </submittedName>
</protein>
<dbReference type="Gene3D" id="1.10.357.10">
    <property type="entry name" value="Tetracycline Repressor, domain 2"/>
    <property type="match status" value="1"/>
</dbReference>
<evidence type="ECO:0000259" key="6">
    <source>
        <dbReference type="PROSITE" id="PS50977"/>
    </source>
</evidence>
<dbReference type="Gene3D" id="1.10.10.60">
    <property type="entry name" value="Homeodomain-like"/>
    <property type="match status" value="1"/>
</dbReference>
<gene>
    <name evidence="7" type="ordered locus">Sgly_1152</name>
</gene>